<name>A0A2N8ZL54_9VIBR</name>
<dbReference type="KEGG" id="vta:B1006"/>
<dbReference type="InterPro" id="IPR023696">
    <property type="entry name" value="Ureohydrolase_dom_sf"/>
</dbReference>
<dbReference type="OrthoDB" id="5902234at2"/>
<evidence type="ECO:0000313" key="2">
    <source>
        <dbReference type="Proteomes" id="UP000235828"/>
    </source>
</evidence>
<proteinExistence type="predicted"/>
<dbReference type="RefSeq" id="WP_102524821.1">
    <property type="nucleotide sequence ID" value="NZ_LT960612.1"/>
</dbReference>
<dbReference type="EMBL" id="LT960612">
    <property type="protein sequence ID" value="SON52617.1"/>
    <property type="molecule type" value="Genomic_DNA"/>
</dbReference>
<gene>
    <name evidence="1" type="ORF">VTAP4600_B1006</name>
</gene>
<sequence length="291" mass="33389">MFERFISTWLKSTNKVTMKLVFSSQYMQLPNMSNQQFIANQSALAPSYDWYSSKQTVDSDLFENGGHFALTHENRFVNQLWLQNLETWLEGERLPVIMSNCHDTINTNIEPIAKKGSVGVISIGRDFHMSVDSKLQTGSAYHRVLSQYDQLQFLGLGIDEDKLSASELEYAEDMNCYWLTKAECNLRYRHQIKEQLYSFGAKVEQLVIDIDLASIIAHYRNQTTVGIDLPWLLQVLRYCISSGKLKLVQLVGDREYLVYSKQVLTLLETMLTSDAPTVQSEWPLIAPPLAR</sequence>
<evidence type="ECO:0000313" key="1">
    <source>
        <dbReference type="EMBL" id="SON52617.1"/>
    </source>
</evidence>
<organism evidence="1 2">
    <name type="scientific">Vibrio tapetis subsp. tapetis</name>
    <dbReference type="NCBI Taxonomy" id="1671868"/>
    <lineage>
        <taxon>Bacteria</taxon>
        <taxon>Pseudomonadati</taxon>
        <taxon>Pseudomonadota</taxon>
        <taxon>Gammaproteobacteria</taxon>
        <taxon>Vibrionales</taxon>
        <taxon>Vibrionaceae</taxon>
        <taxon>Vibrio</taxon>
    </lineage>
</organism>
<dbReference type="SUPFAM" id="SSF52768">
    <property type="entry name" value="Arginase/deacetylase"/>
    <property type="match status" value="1"/>
</dbReference>
<accession>A0A2N8ZL54</accession>
<protein>
    <submittedName>
        <fullName evidence="1">Putative Arginase</fullName>
    </submittedName>
</protein>
<dbReference type="Proteomes" id="UP000235828">
    <property type="component" value="Chromosome B"/>
</dbReference>
<dbReference type="AlphaFoldDB" id="A0A2N8ZL54"/>
<reference evidence="1 2" key="1">
    <citation type="submission" date="2017-10" db="EMBL/GenBank/DDBJ databases">
        <authorList>
            <person name="Banno H."/>
            <person name="Chua N.-H."/>
        </authorList>
    </citation>
    <scope>NUCLEOTIDE SEQUENCE [LARGE SCALE GENOMIC DNA]</scope>
    <source>
        <strain evidence="1">Vibrio tapetis CECT4600</strain>
    </source>
</reference>
<keyword evidence="2" id="KW-1185">Reference proteome</keyword>